<reference evidence="1" key="1">
    <citation type="journal article" date="2015" name="Nature">
        <title>Complex archaea that bridge the gap between prokaryotes and eukaryotes.</title>
        <authorList>
            <person name="Spang A."/>
            <person name="Saw J.H."/>
            <person name="Jorgensen S.L."/>
            <person name="Zaremba-Niedzwiedzka K."/>
            <person name="Martijn J."/>
            <person name="Lind A.E."/>
            <person name="van Eijk R."/>
            <person name="Schleper C."/>
            <person name="Guy L."/>
            <person name="Ettema T.J."/>
        </authorList>
    </citation>
    <scope>NUCLEOTIDE SEQUENCE</scope>
</reference>
<dbReference type="AlphaFoldDB" id="A0A0F9J2J8"/>
<name>A0A0F9J2J8_9ZZZZ</name>
<protein>
    <submittedName>
        <fullName evidence="1">Uncharacterized protein</fullName>
    </submittedName>
</protein>
<sequence length="67" mass="7363">MTRSVWPRAKDRSGHTFVTVKGVRYRVDGTGHSLAVLLKMVRNGSAEPLIPKGSAVLEREDEDNDVG</sequence>
<dbReference type="EMBL" id="LAZR01019203">
    <property type="protein sequence ID" value="KKL93382.1"/>
    <property type="molecule type" value="Genomic_DNA"/>
</dbReference>
<gene>
    <name evidence="1" type="ORF">LCGC14_1875230</name>
</gene>
<evidence type="ECO:0000313" key="1">
    <source>
        <dbReference type="EMBL" id="KKL93382.1"/>
    </source>
</evidence>
<organism evidence="1">
    <name type="scientific">marine sediment metagenome</name>
    <dbReference type="NCBI Taxonomy" id="412755"/>
    <lineage>
        <taxon>unclassified sequences</taxon>
        <taxon>metagenomes</taxon>
        <taxon>ecological metagenomes</taxon>
    </lineage>
</organism>
<comment type="caution">
    <text evidence="1">The sequence shown here is derived from an EMBL/GenBank/DDBJ whole genome shotgun (WGS) entry which is preliminary data.</text>
</comment>
<proteinExistence type="predicted"/>
<accession>A0A0F9J2J8</accession>